<gene>
    <name evidence="1" type="ORF">NLG97_g9033</name>
</gene>
<evidence type="ECO:0000313" key="1">
    <source>
        <dbReference type="EMBL" id="KAJ3476714.1"/>
    </source>
</evidence>
<name>A0ACC1QJL6_9HYPO</name>
<dbReference type="Proteomes" id="UP001148737">
    <property type="component" value="Unassembled WGS sequence"/>
</dbReference>
<keyword evidence="2" id="KW-1185">Reference proteome</keyword>
<sequence length="200" mass="22589">MQSAKVTNSPHTPSPLPCLLTAVFNLTRQRPEYSSNRDKPYRGKLYGTELFKFLGIEFTEIGILNQIPCTQKTLANSWQTPREPSPDPETDSDRDRENDPETYSDSDEQLSQGEGAMGRVAPVDAGFARILRQHNIMMPLFDTQVQYRGPRDLAAVRERLRRPRAAAELNPHTAGDFHRFVMASYQPTEACHDIQPSDAT</sequence>
<evidence type="ECO:0000313" key="2">
    <source>
        <dbReference type="Proteomes" id="UP001148737"/>
    </source>
</evidence>
<accession>A0ACC1QJL6</accession>
<dbReference type="EMBL" id="JANAKD010001755">
    <property type="protein sequence ID" value="KAJ3476714.1"/>
    <property type="molecule type" value="Genomic_DNA"/>
</dbReference>
<organism evidence="1 2">
    <name type="scientific">Lecanicillium saksenae</name>
    <dbReference type="NCBI Taxonomy" id="468837"/>
    <lineage>
        <taxon>Eukaryota</taxon>
        <taxon>Fungi</taxon>
        <taxon>Dikarya</taxon>
        <taxon>Ascomycota</taxon>
        <taxon>Pezizomycotina</taxon>
        <taxon>Sordariomycetes</taxon>
        <taxon>Hypocreomycetidae</taxon>
        <taxon>Hypocreales</taxon>
        <taxon>Cordycipitaceae</taxon>
        <taxon>Lecanicillium</taxon>
    </lineage>
</organism>
<comment type="caution">
    <text evidence="1">The sequence shown here is derived from an EMBL/GenBank/DDBJ whole genome shotgun (WGS) entry which is preliminary data.</text>
</comment>
<protein>
    <submittedName>
        <fullName evidence="1">Uncharacterized protein</fullName>
    </submittedName>
</protein>
<reference evidence="1" key="1">
    <citation type="submission" date="2022-07" db="EMBL/GenBank/DDBJ databases">
        <title>Genome Sequence of Lecanicillium saksenae.</title>
        <authorList>
            <person name="Buettner E."/>
        </authorList>
    </citation>
    <scope>NUCLEOTIDE SEQUENCE</scope>
    <source>
        <strain evidence="1">VT-O1</strain>
    </source>
</reference>
<proteinExistence type="predicted"/>